<dbReference type="Pfam" id="PF21088">
    <property type="entry name" value="MS_channel_1st"/>
    <property type="match status" value="1"/>
</dbReference>
<comment type="subcellular location">
    <subcellularLocation>
        <location evidence="1">Cell membrane</location>
        <topology evidence="1">Multi-pass membrane protein</topology>
    </subcellularLocation>
</comment>
<dbReference type="PANTHER" id="PTHR30347:SF1">
    <property type="entry name" value="MECHANOSENSITIVE CHANNEL MSCK"/>
    <property type="match status" value="1"/>
</dbReference>
<dbReference type="Gene3D" id="2.30.30.60">
    <property type="match status" value="1"/>
</dbReference>
<dbReference type="Pfam" id="PF00924">
    <property type="entry name" value="MS_channel_2nd"/>
    <property type="match status" value="1"/>
</dbReference>
<evidence type="ECO:0000256" key="1">
    <source>
        <dbReference type="ARBA" id="ARBA00004651"/>
    </source>
</evidence>
<protein>
    <submittedName>
        <fullName evidence="11">Mechanosensitive ion channel</fullName>
    </submittedName>
</protein>
<dbReference type="Gene3D" id="1.10.287.1260">
    <property type="match status" value="1"/>
</dbReference>
<name>A0ABX2EHX5_9BURK</name>
<organism evidence="11 12">
    <name type="scientific">Pseudaquabacterium terrae</name>
    <dbReference type="NCBI Taxonomy" id="2732868"/>
    <lineage>
        <taxon>Bacteria</taxon>
        <taxon>Pseudomonadati</taxon>
        <taxon>Pseudomonadota</taxon>
        <taxon>Betaproteobacteria</taxon>
        <taxon>Burkholderiales</taxon>
        <taxon>Sphaerotilaceae</taxon>
        <taxon>Pseudaquabacterium</taxon>
    </lineage>
</organism>
<dbReference type="Gene3D" id="3.30.70.100">
    <property type="match status" value="1"/>
</dbReference>
<dbReference type="RefSeq" id="WP_173123659.1">
    <property type="nucleotide sequence ID" value="NZ_JABRWJ010000004.1"/>
</dbReference>
<comment type="similarity">
    <text evidence="2">Belongs to the MscS (TC 1.A.23) family.</text>
</comment>
<dbReference type="InterPro" id="IPR052702">
    <property type="entry name" value="MscS-like_channel"/>
</dbReference>
<feature type="transmembrane region" description="Helical" evidence="8">
    <location>
        <begin position="89"/>
        <end position="111"/>
    </location>
</feature>
<gene>
    <name evidence="11" type="ORF">HLB44_14565</name>
</gene>
<keyword evidence="3" id="KW-1003">Cell membrane</keyword>
<dbReference type="InterPro" id="IPR011014">
    <property type="entry name" value="MscS_channel_TM-2"/>
</dbReference>
<keyword evidence="4 8" id="KW-0812">Transmembrane</keyword>
<dbReference type="PANTHER" id="PTHR30347">
    <property type="entry name" value="POTASSIUM CHANNEL RELATED"/>
    <property type="match status" value="1"/>
</dbReference>
<dbReference type="SUPFAM" id="SSF82861">
    <property type="entry name" value="Mechanosensitive channel protein MscS (YggB), transmembrane region"/>
    <property type="match status" value="1"/>
</dbReference>
<reference evidence="11 12" key="1">
    <citation type="submission" date="2020-05" db="EMBL/GenBank/DDBJ databases">
        <title>Aquincola sp. isolate from soil.</title>
        <authorList>
            <person name="Han J."/>
            <person name="Kim D.-U."/>
        </authorList>
    </citation>
    <scope>NUCLEOTIDE SEQUENCE [LARGE SCALE GENOMIC DNA]</scope>
    <source>
        <strain evidence="11 12">S2</strain>
    </source>
</reference>
<keyword evidence="6 8" id="KW-0472">Membrane</keyword>
<accession>A0ABX2EHX5</accession>
<evidence type="ECO:0000256" key="2">
    <source>
        <dbReference type="ARBA" id="ARBA00008017"/>
    </source>
</evidence>
<evidence type="ECO:0000259" key="10">
    <source>
        <dbReference type="Pfam" id="PF21088"/>
    </source>
</evidence>
<keyword evidence="5 8" id="KW-1133">Transmembrane helix</keyword>
<dbReference type="EMBL" id="JABRWJ010000004">
    <property type="protein sequence ID" value="NRF68213.1"/>
    <property type="molecule type" value="Genomic_DNA"/>
</dbReference>
<evidence type="ECO:0000256" key="4">
    <source>
        <dbReference type="ARBA" id="ARBA00022692"/>
    </source>
</evidence>
<dbReference type="InterPro" id="IPR006685">
    <property type="entry name" value="MscS_channel_2nd"/>
</dbReference>
<evidence type="ECO:0000256" key="6">
    <source>
        <dbReference type="ARBA" id="ARBA00023136"/>
    </source>
</evidence>
<evidence type="ECO:0000313" key="12">
    <source>
        <dbReference type="Proteomes" id="UP000737171"/>
    </source>
</evidence>
<proteinExistence type="inferred from homology"/>
<feature type="region of interest" description="Disordered" evidence="7">
    <location>
        <begin position="259"/>
        <end position="282"/>
    </location>
</feature>
<dbReference type="SUPFAM" id="SSF82689">
    <property type="entry name" value="Mechanosensitive channel protein MscS (YggB), C-terminal domain"/>
    <property type="match status" value="1"/>
</dbReference>
<comment type="caution">
    <text evidence="11">The sequence shown here is derived from an EMBL/GenBank/DDBJ whole genome shotgun (WGS) entry which is preliminary data.</text>
</comment>
<feature type="domain" description="Mechanosensitive ion channel MscS" evidence="9">
    <location>
        <begin position="109"/>
        <end position="174"/>
    </location>
</feature>
<evidence type="ECO:0000256" key="8">
    <source>
        <dbReference type="SAM" id="Phobius"/>
    </source>
</evidence>
<feature type="compositionally biased region" description="Pro residues" evidence="7">
    <location>
        <begin position="265"/>
        <end position="274"/>
    </location>
</feature>
<dbReference type="InterPro" id="IPR011066">
    <property type="entry name" value="MscS_channel_C_sf"/>
</dbReference>
<feature type="domain" description="Mechanosensitive ion channel transmembrane helices 2/3" evidence="10">
    <location>
        <begin position="70"/>
        <end position="108"/>
    </location>
</feature>
<evidence type="ECO:0000313" key="11">
    <source>
        <dbReference type="EMBL" id="NRF68213.1"/>
    </source>
</evidence>
<evidence type="ECO:0000256" key="7">
    <source>
        <dbReference type="SAM" id="MobiDB-lite"/>
    </source>
</evidence>
<sequence>MDSFTQWFERVLFRIGETSITAGTLLRVVLFAAALVWLSSWLRQWLANRALRHFQSMDLGTREAVASVMRYLVLVLGFALILQNAGIRLTALGVVAGAVGVGVGFGLQNIISNFISGMIIMLERPIKVGDPIELAGVSGVVREIGARRTTIVTPDNVAVLVPNQRFITDNVTNLGYLDRPVRLRLAVELAGDTDLGRLRERLVAAAREQPRVLDTPAPELLLTSVGPKPTVELAVWHAAHEPSRQDLSAALNAAIARVLREPPETRPAPAPKPAARPEEMLR</sequence>
<evidence type="ECO:0000256" key="5">
    <source>
        <dbReference type="ARBA" id="ARBA00022989"/>
    </source>
</evidence>
<dbReference type="InterPro" id="IPR010920">
    <property type="entry name" value="LSM_dom_sf"/>
</dbReference>
<dbReference type="InterPro" id="IPR049142">
    <property type="entry name" value="MS_channel_1st"/>
</dbReference>
<keyword evidence="12" id="KW-1185">Reference proteome</keyword>
<dbReference type="Proteomes" id="UP000737171">
    <property type="component" value="Unassembled WGS sequence"/>
</dbReference>
<feature type="transmembrane region" description="Helical" evidence="8">
    <location>
        <begin position="20"/>
        <end position="42"/>
    </location>
</feature>
<dbReference type="InterPro" id="IPR023408">
    <property type="entry name" value="MscS_beta-dom_sf"/>
</dbReference>
<feature type="transmembrane region" description="Helical" evidence="8">
    <location>
        <begin position="63"/>
        <end position="83"/>
    </location>
</feature>
<evidence type="ECO:0000256" key="3">
    <source>
        <dbReference type="ARBA" id="ARBA00022475"/>
    </source>
</evidence>
<dbReference type="SUPFAM" id="SSF50182">
    <property type="entry name" value="Sm-like ribonucleoproteins"/>
    <property type="match status" value="1"/>
</dbReference>
<evidence type="ECO:0000259" key="9">
    <source>
        <dbReference type="Pfam" id="PF00924"/>
    </source>
</evidence>